<dbReference type="InterPro" id="IPR002397">
    <property type="entry name" value="Cyt_P450_B"/>
</dbReference>
<evidence type="ECO:0000256" key="1">
    <source>
        <dbReference type="ARBA" id="ARBA00010617"/>
    </source>
</evidence>
<accession>A0ABP3RTA3</accession>
<name>A0ABP3RTA3_9ACTN</name>
<comment type="similarity">
    <text evidence="1">Belongs to the cytochrome P450 family.</text>
</comment>
<feature type="region of interest" description="Disordered" evidence="2">
    <location>
        <begin position="1"/>
        <end position="23"/>
    </location>
</feature>
<proteinExistence type="inferred from homology"/>
<dbReference type="InterPro" id="IPR001128">
    <property type="entry name" value="Cyt_P450"/>
</dbReference>
<dbReference type="Pfam" id="PF00067">
    <property type="entry name" value="p450"/>
    <property type="match status" value="1"/>
</dbReference>
<dbReference type="EMBL" id="BAAACA010000038">
    <property type="protein sequence ID" value="GAA0616901.1"/>
    <property type="molecule type" value="Genomic_DNA"/>
</dbReference>
<dbReference type="PRINTS" id="PR00359">
    <property type="entry name" value="BP450"/>
</dbReference>
<evidence type="ECO:0000313" key="4">
    <source>
        <dbReference type="Proteomes" id="UP001500668"/>
    </source>
</evidence>
<dbReference type="Gene3D" id="1.10.630.10">
    <property type="entry name" value="Cytochrome P450"/>
    <property type="match status" value="1"/>
</dbReference>
<organism evidence="3 4">
    <name type="scientific">Streptomyces crystallinus</name>
    <dbReference type="NCBI Taxonomy" id="68191"/>
    <lineage>
        <taxon>Bacteria</taxon>
        <taxon>Bacillati</taxon>
        <taxon>Actinomycetota</taxon>
        <taxon>Actinomycetes</taxon>
        <taxon>Kitasatosporales</taxon>
        <taxon>Streptomycetaceae</taxon>
        <taxon>Streptomyces</taxon>
    </lineage>
</organism>
<comment type="caution">
    <text evidence="3">The sequence shown here is derived from an EMBL/GenBank/DDBJ whole genome shotgun (WGS) entry which is preliminary data.</text>
</comment>
<keyword evidence="4" id="KW-1185">Reference proteome</keyword>
<dbReference type="Proteomes" id="UP001500668">
    <property type="component" value="Unassembled WGS sequence"/>
</dbReference>
<sequence length="446" mass="49146">MDGTNGTSGADGMSSADRTSSARHADRLPFDLADPAFWKLPREQRLAAFAHLRRLERPAYFVERAGRGARRPERGFYALVRHADVVEASRQAEVFASAPGATAPEPPRWVRTVFGDSMVNLDGPRHAQLRRVVSRAFTPRVLADAEAGINALAARIVDDLVAGRADEFVSAAASRMAFEVICDMLGVPEPGRVEIARQVDRASENAGVARTLRARIRVPGRGLRALGRMQLTVAALGRERRRHPTGDLISALVTADVDGQALSTRQLGSFFSLLMVAGVETTRNAIAHALALLTDHPDQRDLLTRDFERYADTAVDEIVRFSTPIIQFRRHVKRPHVMGGQAFVPGDRVMLLYASANRDEAVFDRPDTFDITRRPNPHLGYGGGGPHYCLGAHLARVEIKALLRELLSRPRALRAVGLPELGHSNFDNRVRSQRCAFEDAETRTRP</sequence>
<protein>
    <submittedName>
        <fullName evidence="3">Cytochrome P450</fullName>
    </submittedName>
</protein>
<dbReference type="PANTHER" id="PTHR46696">
    <property type="entry name" value="P450, PUTATIVE (EUROFUNG)-RELATED"/>
    <property type="match status" value="1"/>
</dbReference>
<gene>
    <name evidence="3" type="ORF">GCM10010394_53780</name>
</gene>
<reference evidence="4" key="1">
    <citation type="journal article" date="2019" name="Int. J. Syst. Evol. Microbiol.">
        <title>The Global Catalogue of Microorganisms (GCM) 10K type strain sequencing project: providing services to taxonomists for standard genome sequencing and annotation.</title>
        <authorList>
            <consortium name="The Broad Institute Genomics Platform"/>
            <consortium name="The Broad Institute Genome Sequencing Center for Infectious Disease"/>
            <person name="Wu L."/>
            <person name="Ma J."/>
        </authorList>
    </citation>
    <scope>NUCLEOTIDE SEQUENCE [LARGE SCALE GENOMIC DNA]</scope>
    <source>
        <strain evidence="4">JCM 5067</strain>
    </source>
</reference>
<dbReference type="SUPFAM" id="SSF48264">
    <property type="entry name" value="Cytochrome P450"/>
    <property type="match status" value="1"/>
</dbReference>
<dbReference type="InterPro" id="IPR036396">
    <property type="entry name" value="Cyt_P450_sf"/>
</dbReference>
<dbReference type="PANTHER" id="PTHR46696:SF4">
    <property type="entry name" value="BIOTIN BIOSYNTHESIS CYTOCHROME P450"/>
    <property type="match status" value="1"/>
</dbReference>
<evidence type="ECO:0000313" key="3">
    <source>
        <dbReference type="EMBL" id="GAA0616901.1"/>
    </source>
</evidence>
<evidence type="ECO:0000256" key="2">
    <source>
        <dbReference type="SAM" id="MobiDB-lite"/>
    </source>
</evidence>